<evidence type="ECO:0000313" key="1">
    <source>
        <dbReference type="EMBL" id="TGX83982.1"/>
    </source>
</evidence>
<dbReference type="Proteomes" id="UP000308886">
    <property type="component" value="Unassembled WGS sequence"/>
</dbReference>
<sequence length="72" mass="8569">MKYEPEEKLIENVQSGEYGWKEYITRHSRELAQEYEWYCHRQGLDPNLEESAVNFMEMKNALLDEALENGNA</sequence>
<accession>A0AC61QUT2</accession>
<organism evidence="1 2">
    <name type="scientific">Palleniella muris</name>
    <dbReference type="NCBI Taxonomy" id="3038145"/>
    <lineage>
        <taxon>Bacteria</taxon>
        <taxon>Pseudomonadati</taxon>
        <taxon>Bacteroidota</taxon>
        <taxon>Bacteroidia</taxon>
        <taxon>Bacteroidales</taxon>
        <taxon>Prevotellaceae</taxon>
        <taxon>Palleniella</taxon>
    </lineage>
</organism>
<gene>
    <name evidence="1" type="ORF">E5358_02085</name>
</gene>
<proteinExistence type="predicted"/>
<comment type="caution">
    <text evidence="1">The sequence shown here is derived from an EMBL/GenBank/DDBJ whole genome shotgun (WGS) entry which is preliminary data.</text>
</comment>
<reference evidence="1" key="1">
    <citation type="submission" date="2019-04" db="EMBL/GenBank/DDBJ databases">
        <title>Microbes associate with the intestines of laboratory mice.</title>
        <authorList>
            <person name="Navarre W."/>
            <person name="Wong E."/>
            <person name="Huang K."/>
            <person name="Tropini C."/>
            <person name="Ng K."/>
            <person name="Yu B."/>
        </authorList>
    </citation>
    <scope>NUCLEOTIDE SEQUENCE</scope>
    <source>
        <strain evidence="1">NM73_A23</strain>
    </source>
</reference>
<keyword evidence="2" id="KW-1185">Reference proteome</keyword>
<evidence type="ECO:0000313" key="2">
    <source>
        <dbReference type="Proteomes" id="UP000308886"/>
    </source>
</evidence>
<dbReference type="EMBL" id="SRZC01000002">
    <property type="protein sequence ID" value="TGX83982.1"/>
    <property type="molecule type" value="Genomic_DNA"/>
</dbReference>
<protein>
    <submittedName>
        <fullName evidence="1">Uncharacterized protein</fullName>
    </submittedName>
</protein>
<name>A0AC61QUT2_9BACT</name>